<feature type="compositionally biased region" description="Basic residues" evidence="14">
    <location>
        <begin position="380"/>
        <end position="395"/>
    </location>
</feature>
<comment type="caution">
    <text evidence="18">The sequence shown here is derived from an EMBL/GenBank/DDBJ whole genome shotgun (WGS) entry which is preliminary data.</text>
</comment>
<dbReference type="EC" id="2.3.2.27" evidence="4"/>
<evidence type="ECO:0000256" key="8">
    <source>
        <dbReference type="ARBA" id="ARBA00022771"/>
    </source>
</evidence>
<evidence type="ECO:0000256" key="1">
    <source>
        <dbReference type="ARBA" id="ARBA00000900"/>
    </source>
</evidence>
<feature type="compositionally biased region" description="Polar residues" evidence="14">
    <location>
        <begin position="592"/>
        <end position="625"/>
    </location>
</feature>
<organism evidence="18 19">
    <name type="scientific">Sporothrix bragantina</name>
    <dbReference type="NCBI Taxonomy" id="671064"/>
    <lineage>
        <taxon>Eukaryota</taxon>
        <taxon>Fungi</taxon>
        <taxon>Dikarya</taxon>
        <taxon>Ascomycota</taxon>
        <taxon>Pezizomycotina</taxon>
        <taxon>Sordariomycetes</taxon>
        <taxon>Sordariomycetidae</taxon>
        <taxon>Ophiostomatales</taxon>
        <taxon>Ophiostomataceae</taxon>
        <taxon>Sporothrix</taxon>
    </lineage>
</organism>
<dbReference type="Pfam" id="PF23113">
    <property type="entry name" value="MARCHF6_C"/>
    <property type="match status" value="1"/>
</dbReference>
<feature type="region of interest" description="Disordered" evidence="14">
    <location>
        <begin position="1481"/>
        <end position="1527"/>
    </location>
</feature>
<dbReference type="SUPFAM" id="SSF57850">
    <property type="entry name" value="RING/U-box"/>
    <property type="match status" value="1"/>
</dbReference>
<dbReference type="PANTHER" id="PTHR13145:SF0">
    <property type="entry name" value="E3 UBIQUITIN-PROTEIN LIGASE MARCHF6"/>
    <property type="match status" value="1"/>
</dbReference>
<evidence type="ECO:0000259" key="17">
    <source>
        <dbReference type="PROSITE" id="PS51292"/>
    </source>
</evidence>
<feature type="region of interest" description="Disordered" evidence="14">
    <location>
        <begin position="587"/>
        <end position="655"/>
    </location>
</feature>
<feature type="compositionally biased region" description="Low complexity" evidence="14">
    <location>
        <begin position="810"/>
        <end position="823"/>
    </location>
</feature>
<keyword evidence="19" id="KW-1185">Reference proteome</keyword>
<dbReference type="Pfam" id="PF25417">
    <property type="entry name" value="DUF7889"/>
    <property type="match status" value="1"/>
</dbReference>
<sequence>MAADLWAEMAAQRPDPYQRHDSPTEIDDFALPPPLQPQHSSQQQPLPQPPAANLDPDTCRICRGEATAQEPLFYPCKCSGSIKYVHQDCLMEWLSHSQKKHCELCKTSFRFTKLYSPNMPKQLPFFVFARHLTKYFLRNLVVWLRISLVACVWLGLLPSLTRWEWSFFFWVSEEGLVYAQLQQQLAAATANGAAENSTTLSSAVAAVTSAATGAASRLANGTASAAVSAAAEQAQADPYGLLEGTRITPFTLISIIFQVMLEFLSTLNLSWIFAQGEDVQKAVFSGPSTLFSEIAFLRNLCRFPVINKLVIFIVEGQFITLLVVVCFILVILVRDYVLQQQPEINMRAAFNAGEEDDLDDGRGIVAGDRMVDNVPEAPPRAHRHRHRHDHRHDIRHNHDHDHDHNNPRHGYDERHPNAFDNFQGAHRGHNGDWDDDTSEWETDSNSDYDNVNHRLRAHAQGPERNGLEFRPIFDNDSHDELNPRGPPVPDTSTTWGPAGRDEVGESSSANANANAITNASANADAASRDSSWNAPGGPGATVHEYMSLYRRAGGDHQRILEIARQEGREEHLQYWLRVMQSVADRQHAERVSTASNDSVPSATTTATDIANDHSASTLMQRSSSKGKQRADTPDDAEDADSSNGPLQKPEAEEAMQAPVSEFEYGLRPRANTDGVTAVHRTNPFANNSWDFGPPPPLPSAAPAAAPRAPPKLAEIAQPGVPYSGRNSSRRFAPMDGVAHATPAVLHRESSDGMAHIDEEVDDAPAPVQTTDVSAFYATTSTSTNLERHQQADEGEWDDVSEDGHAEVEPNNAANAADAANADNDNNDDADANHRDELPRQNGPAIPPPPPAAAPAANDAATAEAEGFLGDLANFMWRDLDNIDPADLPPIPADEDDEDHVALFNEDEDAQEPMDEQDREAFEAAAAAAAAANLEAEAIEDAEDLDGVMELLGMHGPLIGLFQNVVFCGFLVTISLLIGIFMPYNFGRLSVWLAANPMRPVMLLFTLSRILQDMAAFVLGGAAYLTLHVVDNAAALTKLLVGRALPYAEYLAPSLATMWDLCTTSAARVVDNFNIGPPFLSTGEIRNFSAISHEALIMLKGHAATVVTSIGRTLAMFLTGEFLFRLGEALDLAKTGASVAWAMLKALPEVLAHPGSWVITLDAMDPVTINPEYAFWDGIDRSLAIVAGYASMCLVAGLYLHNRAAAFANGAAGPEWEAPLIEGLQQASGVLKVILIIGIEMLVFPLYCGLLLDIALLPLFENTTLLSRLYFSIDYPMTSIFVHWFVGTGYMFHFALFVSMCRKIMRKGVLYFIRDPDDPEFHPVRDVLERSVTTQLRKILFSAFVYGALVIICLGGVVWGLAYAGPNLLPIHYSSNEPVLEFPIDLLFYNLLMPLAIKFFKPSDGLHSMYTWWFRKSARGLRITWFLFGDRHVDEEGILALAPGSIHRQAPWIARQLLMYDEACDMVVPVALVDPREVLASKSASDKDKDRDKTANNATANSDIDSNVATAGTASRNRSRRRVQAEPDMEALSLKKRQLIVSGQLLPDGRFVRAPASDQVKIPKGKTVFLDVTDAGTLIRELEDTALPAGNGINGVNGAAVGPAPSPGALDIYHGKQYQLVYIPPHFRTRVFLFIASIWLFAAVTGVTFTIVPLLFGRRLFRLVLPADVRTNDIYAFSIGIYVLGSASYFVFHARSILTRIVLAAQRRLSAATLRNVAHVTTQAVQRAVQLLYAYFFILVVFPLIATALVELYALIPLHTYMYPPGADASGNASHHTVRIIQSWTLGLLYLKVSTRTITSWYPEARLASAIRAVLRRGNFDPDVRLFTRAFVVPGLVVAAAALGLPLLLAKGWVAASGSAALSSLLPDGPATVVPFVVRLFLPKTVPPPTVADPRLVYRLSFPALALAGLGVWMLWGMAGVYDSLKLRIRDEAYLIGERLHNFGGVPAPPTTAKWRTPAVRA</sequence>
<dbReference type="InterPro" id="IPR001841">
    <property type="entry name" value="Znf_RING"/>
</dbReference>
<feature type="region of interest" description="Disordered" evidence="14">
    <location>
        <begin position="1"/>
        <end position="50"/>
    </location>
</feature>
<dbReference type="CDD" id="cd16702">
    <property type="entry name" value="RING_CH-C4HC3_MARCH6"/>
    <property type="match status" value="1"/>
</dbReference>
<keyword evidence="7" id="KW-0479">Metal-binding</keyword>
<comment type="subcellular location">
    <subcellularLocation>
        <location evidence="2">Membrane</location>
        <topology evidence="2">Multi-pass membrane protein</topology>
    </subcellularLocation>
</comment>
<feature type="region of interest" description="Disordered" evidence="14">
    <location>
        <begin position="458"/>
        <end position="509"/>
    </location>
</feature>
<feature type="transmembrane region" description="Helical" evidence="15">
    <location>
        <begin position="1232"/>
        <end position="1259"/>
    </location>
</feature>
<evidence type="ECO:0000313" key="18">
    <source>
        <dbReference type="EMBL" id="CAK7209821.1"/>
    </source>
</evidence>
<evidence type="ECO:0000259" key="16">
    <source>
        <dbReference type="PROSITE" id="PS50089"/>
    </source>
</evidence>
<feature type="transmembrane region" description="Helical" evidence="15">
    <location>
        <begin position="1825"/>
        <end position="1848"/>
    </location>
</feature>
<gene>
    <name evidence="18" type="ORF">SBRCBS47491_000570</name>
</gene>
<feature type="transmembrane region" description="Helical" evidence="15">
    <location>
        <begin position="1279"/>
        <end position="1297"/>
    </location>
</feature>
<feature type="domain" description="RING-type" evidence="16">
    <location>
        <begin position="59"/>
        <end position="106"/>
    </location>
</feature>
<evidence type="ECO:0000256" key="10">
    <source>
        <dbReference type="ARBA" id="ARBA00022833"/>
    </source>
</evidence>
<keyword evidence="5" id="KW-0808">Transferase</keyword>
<dbReference type="Proteomes" id="UP001642406">
    <property type="component" value="Unassembled WGS sequence"/>
</dbReference>
<evidence type="ECO:0000256" key="11">
    <source>
        <dbReference type="ARBA" id="ARBA00022989"/>
    </source>
</evidence>
<keyword evidence="8 13" id="KW-0863">Zinc-finger</keyword>
<evidence type="ECO:0000256" key="4">
    <source>
        <dbReference type="ARBA" id="ARBA00012483"/>
    </source>
</evidence>
<keyword evidence="12 15" id="KW-0472">Membrane</keyword>
<evidence type="ECO:0000256" key="2">
    <source>
        <dbReference type="ARBA" id="ARBA00004141"/>
    </source>
</evidence>
<keyword evidence="11 15" id="KW-1133">Transmembrane helix</keyword>
<protein>
    <recommendedName>
        <fullName evidence="4">RING-type E3 ubiquitin transferase</fullName>
        <ecNumber evidence="4">2.3.2.27</ecNumber>
    </recommendedName>
</protein>
<name>A0ABP0ARF7_9PEZI</name>
<evidence type="ECO:0000313" key="19">
    <source>
        <dbReference type="Proteomes" id="UP001642406"/>
    </source>
</evidence>
<keyword evidence="9" id="KW-0833">Ubl conjugation pathway</keyword>
<keyword evidence="10" id="KW-0862">Zinc</keyword>
<dbReference type="PROSITE" id="PS50089">
    <property type="entry name" value="ZF_RING_2"/>
    <property type="match status" value="1"/>
</dbReference>
<proteinExistence type="predicted"/>
<feature type="transmembrane region" description="Helical" evidence="15">
    <location>
        <begin position="140"/>
        <end position="160"/>
    </location>
</feature>
<dbReference type="InterPro" id="IPR057211">
    <property type="entry name" value="DUF7889"/>
</dbReference>
<feature type="transmembrane region" description="Helical" evidence="15">
    <location>
        <begin position="250"/>
        <end position="274"/>
    </location>
</feature>
<feature type="transmembrane region" description="Helical" evidence="15">
    <location>
        <begin position="1731"/>
        <end position="1755"/>
    </location>
</feature>
<feature type="transmembrane region" description="Helical" evidence="15">
    <location>
        <begin position="1901"/>
        <end position="1921"/>
    </location>
</feature>
<evidence type="ECO:0000256" key="7">
    <source>
        <dbReference type="ARBA" id="ARBA00022723"/>
    </source>
</evidence>
<feature type="compositionally biased region" description="Basic and acidic residues" evidence="14">
    <location>
        <begin position="465"/>
        <end position="482"/>
    </location>
</feature>
<dbReference type="PROSITE" id="PS51292">
    <property type="entry name" value="ZF_RING_CH"/>
    <property type="match status" value="1"/>
</dbReference>
<feature type="transmembrane region" description="Helical" evidence="15">
    <location>
        <begin position="1673"/>
        <end position="1691"/>
    </location>
</feature>
<feature type="region of interest" description="Disordered" evidence="14">
    <location>
        <begin position="373"/>
        <end position="446"/>
    </location>
</feature>
<feature type="compositionally biased region" description="Basic and acidic residues" evidence="14">
    <location>
        <begin position="1481"/>
        <end position="1493"/>
    </location>
</feature>
<dbReference type="SMART" id="SM00744">
    <property type="entry name" value="RINGv"/>
    <property type="match status" value="1"/>
</dbReference>
<evidence type="ECO:0000256" key="12">
    <source>
        <dbReference type="ARBA" id="ARBA00023136"/>
    </source>
</evidence>
<dbReference type="InterPro" id="IPR056521">
    <property type="entry name" value="MARCHF6-like_C"/>
</dbReference>
<feature type="compositionally biased region" description="Polar residues" evidence="14">
    <location>
        <begin position="1495"/>
        <end position="1515"/>
    </location>
</feature>
<dbReference type="InterPro" id="IPR011016">
    <property type="entry name" value="Znf_RING-CH"/>
</dbReference>
<keyword evidence="6 15" id="KW-0812">Transmembrane</keyword>
<feature type="transmembrane region" description="Helical" evidence="15">
    <location>
        <begin position="309"/>
        <end position="333"/>
    </location>
</feature>
<feature type="transmembrane region" description="Helical" evidence="15">
    <location>
        <begin position="1630"/>
        <end position="1653"/>
    </location>
</feature>
<dbReference type="PANTHER" id="PTHR13145">
    <property type="entry name" value="SSM4 PROTEIN"/>
    <property type="match status" value="1"/>
</dbReference>
<evidence type="ECO:0000256" key="13">
    <source>
        <dbReference type="PROSITE-ProRule" id="PRU00175"/>
    </source>
</evidence>
<feature type="transmembrane region" description="Helical" evidence="15">
    <location>
        <begin position="1338"/>
        <end position="1361"/>
    </location>
</feature>
<feature type="transmembrane region" description="Helical" evidence="15">
    <location>
        <begin position="1381"/>
        <end position="1399"/>
    </location>
</feature>
<reference evidence="18 19" key="1">
    <citation type="submission" date="2024-01" db="EMBL/GenBank/DDBJ databases">
        <authorList>
            <person name="Allen C."/>
            <person name="Tagirdzhanova G."/>
        </authorList>
    </citation>
    <scope>NUCLEOTIDE SEQUENCE [LARGE SCALE GENOMIC DNA]</scope>
</reference>
<evidence type="ECO:0000256" key="5">
    <source>
        <dbReference type="ARBA" id="ARBA00022679"/>
    </source>
</evidence>
<feature type="domain" description="RING-CH-type" evidence="17">
    <location>
        <begin position="51"/>
        <end position="112"/>
    </location>
</feature>
<dbReference type="EMBL" id="CAWUHC010000003">
    <property type="protein sequence ID" value="CAK7209821.1"/>
    <property type="molecule type" value="Genomic_DNA"/>
</dbReference>
<dbReference type="Gene3D" id="3.30.40.10">
    <property type="entry name" value="Zinc/RING finger domain, C3HC4 (zinc finger)"/>
    <property type="match status" value="1"/>
</dbReference>
<comment type="pathway">
    <text evidence="3">Protein modification; protein ubiquitination.</text>
</comment>
<evidence type="ECO:0000256" key="9">
    <source>
        <dbReference type="ARBA" id="ARBA00022786"/>
    </source>
</evidence>
<feature type="transmembrane region" description="Helical" evidence="15">
    <location>
        <begin position="960"/>
        <end position="981"/>
    </location>
</feature>
<feature type="compositionally biased region" description="Basic and acidic residues" evidence="14">
    <location>
        <begin position="396"/>
        <end position="417"/>
    </location>
</feature>
<evidence type="ECO:0000256" key="3">
    <source>
        <dbReference type="ARBA" id="ARBA00004906"/>
    </source>
</evidence>
<evidence type="ECO:0000256" key="15">
    <source>
        <dbReference type="SAM" id="Phobius"/>
    </source>
</evidence>
<dbReference type="InterPro" id="IPR013083">
    <property type="entry name" value="Znf_RING/FYVE/PHD"/>
</dbReference>
<dbReference type="Pfam" id="PF12906">
    <property type="entry name" value="RINGv"/>
    <property type="match status" value="1"/>
</dbReference>
<feature type="region of interest" description="Disordered" evidence="14">
    <location>
        <begin position="780"/>
        <end position="860"/>
    </location>
</feature>
<feature type="compositionally biased region" description="Acidic residues" evidence="14">
    <location>
        <begin position="433"/>
        <end position="446"/>
    </location>
</feature>
<comment type="catalytic activity">
    <reaction evidence="1">
        <text>S-ubiquitinyl-[E2 ubiquitin-conjugating enzyme]-L-cysteine + [acceptor protein]-L-lysine = [E2 ubiquitin-conjugating enzyme]-L-cysteine + N(6)-ubiquitinyl-[acceptor protein]-L-lysine.</text>
        <dbReference type="EC" id="2.3.2.27"/>
    </reaction>
</comment>
<accession>A0ABP0ARF7</accession>
<evidence type="ECO:0000256" key="6">
    <source>
        <dbReference type="ARBA" id="ARBA00022692"/>
    </source>
</evidence>
<feature type="transmembrane region" description="Helical" evidence="15">
    <location>
        <begin position="1860"/>
        <end position="1881"/>
    </location>
</feature>
<evidence type="ECO:0000256" key="14">
    <source>
        <dbReference type="SAM" id="MobiDB-lite"/>
    </source>
</evidence>